<evidence type="ECO:0000313" key="6">
    <source>
        <dbReference type="Proteomes" id="UP000194151"/>
    </source>
</evidence>
<dbReference type="KEGG" id="bgv:CAL12_21805"/>
<keyword evidence="6" id="KW-1185">Reference proteome</keyword>
<dbReference type="SMART" id="SM00345">
    <property type="entry name" value="HTH_GNTR"/>
    <property type="match status" value="1"/>
</dbReference>
<proteinExistence type="predicted"/>
<organism evidence="5 6">
    <name type="scientific">Bordetella genomosp. 8</name>
    <dbReference type="NCBI Taxonomy" id="1416806"/>
    <lineage>
        <taxon>Bacteria</taxon>
        <taxon>Pseudomonadati</taxon>
        <taxon>Pseudomonadota</taxon>
        <taxon>Betaproteobacteria</taxon>
        <taxon>Burkholderiales</taxon>
        <taxon>Alcaligenaceae</taxon>
        <taxon>Bordetella</taxon>
    </lineage>
</organism>
<sequence>MPRLTSTSSALQHAMQSLERLVLEHGLDGRPRLPPERELAQRFQVSRTTVRAAIQRLVSRGMLETRQGSGVFIASDRPMSPATPWPAAPWLGLVDAQPALRADTLEFRMVFECAAARFAAQRADTQERRQLAATVDTMQKAVRDGDVASEAAADATFHAQLASASHNMMLGRFYANAIASLRAHITRNTYDAGRDAALATRRSQERLRQHVAICDAILRQSPDDAALAMRQHIEFVGRQFELRG</sequence>
<dbReference type="InterPro" id="IPR036388">
    <property type="entry name" value="WH-like_DNA-bd_sf"/>
</dbReference>
<keyword evidence="1" id="KW-0805">Transcription regulation</keyword>
<accession>A0A1W6YQ99</accession>
<dbReference type="SUPFAM" id="SSF48008">
    <property type="entry name" value="GntR ligand-binding domain-like"/>
    <property type="match status" value="1"/>
</dbReference>
<dbReference type="PRINTS" id="PR00035">
    <property type="entry name" value="HTHGNTR"/>
</dbReference>
<dbReference type="SUPFAM" id="SSF46785">
    <property type="entry name" value="Winged helix' DNA-binding domain"/>
    <property type="match status" value="1"/>
</dbReference>
<dbReference type="Pfam" id="PF00392">
    <property type="entry name" value="GntR"/>
    <property type="match status" value="1"/>
</dbReference>
<protein>
    <submittedName>
        <fullName evidence="5">GntR family transcriptional regulator</fullName>
    </submittedName>
</protein>
<evidence type="ECO:0000256" key="1">
    <source>
        <dbReference type="ARBA" id="ARBA00023015"/>
    </source>
</evidence>
<dbReference type="Gene3D" id="1.20.120.530">
    <property type="entry name" value="GntR ligand-binding domain-like"/>
    <property type="match status" value="1"/>
</dbReference>
<gene>
    <name evidence="5" type="ORF">CAL12_21805</name>
</gene>
<dbReference type="RefSeq" id="WP_086066529.1">
    <property type="nucleotide sequence ID" value="NZ_CP021108.1"/>
</dbReference>
<dbReference type="Pfam" id="PF07729">
    <property type="entry name" value="FCD"/>
    <property type="match status" value="1"/>
</dbReference>
<name>A0A1W6YQ99_9BORD</name>
<dbReference type="STRING" id="1416806.CAL12_21805"/>
<evidence type="ECO:0000313" key="5">
    <source>
        <dbReference type="EMBL" id="ARP83191.1"/>
    </source>
</evidence>
<dbReference type="Proteomes" id="UP000194151">
    <property type="component" value="Chromosome"/>
</dbReference>
<dbReference type="EMBL" id="CP021108">
    <property type="protein sequence ID" value="ARP83191.1"/>
    <property type="molecule type" value="Genomic_DNA"/>
</dbReference>
<dbReference type="CDD" id="cd07377">
    <property type="entry name" value="WHTH_GntR"/>
    <property type="match status" value="1"/>
</dbReference>
<reference evidence="5 6" key="1">
    <citation type="submission" date="2017-05" db="EMBL/GenBank/DDBJ databases">
        <title>Complete and WGS of Bordetella genogroups.</title>
        <authorList>
            <person name="Spilker T."/>
            <person name="LiPuma J."/>
        </authorList>
    </citation>
    <scope>NUCLEOTIDE SEQUENCE [LARGE SCALE GENOMIC DNA]</scope>
    <source>
        <strain evidence="5 6">AU19157</strain>
    </source>
</reference>
<dbReference type="SMART" id="SM00895">
    <property type="entry name" value="FCD"/>
    <property type="match status" value="1"/>
</dbReference>
<keyword evidence="3" id="KW-0804">Transcription</keyword>
<evidence type="ECO:0000256" key="2">
    <source>
        <dbReference type="ARBA" id="ARBA00023125"/>
    </source>
</evidence>
<feature type="domain" description="HTH gntR-type" evidence="4">
    <location>
        <begin position="8"/>
        <end position="76"/>
    </location>
</feature>
<keyword evidence="2" id="KW-0238">DNA-binding</keyword>
<dbReference type="AlphaFoldDB" id="A0A1W6YQ99"/>
<dbReference type="PANTHER" id="PTHR43537:SF5">
    <property type="entry name" value="UXU OPERON TRANSCRIPTIONAL REGULATOR"/>
    <property type="match status" value="1"/>
</dbReference>
<dbReference type="OrthoDB" id="5450856at2"/>
<dbReference type="InterPro" id="IPR011711">
    <property type="entry name" value="GntR_C"/>
</dbReference>
<dbReference type="InterPro" id="IPR000524">
    <property type="entry name" value="Tscrpt_reg_HTH_GntR"/>
</dbReference>
<evidence type="ECO:0000256" key="3">
    <source>
        <dbReference type="ARBA" id="ARBA00023163"/>
    </source>
</evidence>
<dbReference type="InterPro" id="IPR008920">
    <property type="entry name" value="TF_FadR/GntR_C"/>
</dbReference>
<dbReference type="Gene3D" id="1.10.10.10">
    <property type="entry name" value="Winged helix-like DNA-binding domain superfamily/Winged helix DNA-binding domain"/>
    <property type="match status" value="1"/>
</dbReference>
<dbReference type="PANTHER" id="PTHR43537">
    <property type="entry name" value="TRANSCRIPTIONAL REGULATOR, GNTR FAMILY"/>
    <property type="match status" value="1"/>
</dbReference>
<evidence type="ECO:0000259" key="4">
    <source>
        <dbReference type="PROSITE" id="PS50949"/>
    </source>
</evidence>
<dbReference type="GO" id="GO:0003677">
    <property type="term" value="F:DNA binding"/>
    <property type="evidence" value="ECO:0007669"/>
    <property type="project" value="UniProtKB-KW"/>
</dbReference>
<dbReference type="PROSITE" id="PS50949">
    <property type="entry name" value="HTH_GNTR"/>
    <property type="match status" value="1"/>
</dbReference>
<dbReference type="InterPro" id="IPR036390">
    <property type="entry name" value="WH_DNA-bd_sf"/>
</dbReference>
<dbReference type="GO" id="GO:0003700">
    <property type="term" value="F:DNA-binding transcription factor activity"/>
    <property type="evidence" value="ECO:0007669"/>
    <property type="project" value="InterPro"/>
</dbReference>